<feature type="compositionally biased region" description="Basic and acidic residues" evidence="1">
    <location>
        <begin position="71"/>
        <end position="85"/>
    </location>
</feature>
<gene>
    <name evidence="2" type="ORF">AVDCRST_MAG30-1521</name>
</gene>
<accession>A0A6J4SJE1</accession>
<evidence type="ECO:0000256" key="1">
    <source>
        <dbReference type="SAM" id="MobiDB-lite"/>
    </source>
</evidence>
<sequence length="85" mass="9059">GSVLRRPPSGRRRDGAGAPVGCAEQPAAAPAGRPARGAPQRRAGPPRPRPRHAPPADRARGRRRRRPLPVRPDRALVGRAHDAPL</sequence>
<organism evidence="2">
    <name type="scientific">uncultured Solirubrobacteraceae bacterium</name>
    <dbReference type="NCBI Taxonomy" id="1162706"/>
    <lineage>
        <taxon>Bacteria</taxon>
        <taxon>Bacillati</taxon>
        <taxon>Actinomycetota</taxon>
        <taxon>Thermoleophilia</taxon>
        <taxon>Solirubrobacterales</taxon>
        <taxon>Solirubrobacteraceae</taxon>
        <taxon>environmental samples</taxon>
    </lineage>
</organism>
<dbReference type="EMBL" id="CADCVS010000211">
    <property type="protein sequence ID" value="CAA9493829.1"/>
    <property type="molecule type" value="Genomic_DNA"/>
</dbReference>
<feature type="region of interest" description="Disordered" evidence="1">
    <location>
        <begin position="1"/>
        <end position="85"/>
    </location>
</feature>
<feature type="non-terminal residue" evidence="2">
    <location>
        <position position="1"/>
    </location>
</feature>
<name>A0A6J4SJE1_9ACTN</name>
<dbReference type="AlphaFoldDB" id="A0A6J4SJE1"/>
<reference evidence="2" key="1">
    <citation type="submission" date="2020-02" db="EMBL/GenBank/DDBJ databases">
        <authorList>
            <person name="Meier V. D."/>
        </authorList>
    </citation>
    <scope>NUCLEOTIDE SEQUENCE</scope>
    <source>
        <strain evidence="2">AVDCRST_MAG30</strain>
    </source>
</reference>
<feature type="non-terminal residue" evidence="2">
    <location>
        <position position="85"/>
    </location>
</feature>
<evidence type="ECO:0000313" key="2">
    <source>
        <dbReference type="EMBL" id="CAA9493829.1"/>
    </source>
</evidence>
<protein>
    <submittedName>
        <fullName evidence="2">Uncharacterized protein</fullName>
    </submittedName>
</protein>
<feature type="compositionally biased region" description="Low complexity" evidence="1">
    <location>
        <begin position="26"/>
        <end position="43"/>
    </location>
</feature>
<proteinExistence type="predicted"/>